<name>A0A135P6B7_9HYPH</name>
<reference evidence="1 2" key="1">
    <citation type="submission" date="2015-11" db="EMBL/GenBank/DDBJ databases">
        <title>Draft genome sequence of Agrobacterium sp. R89-1.</title>
        <authorList>
            <person name="Zahradnik J."/>
            <person name="Kyslikova E."/>
            <person name="Palyzova A."/>
            <person name="Kyslik P."/>
        </authorList>
    </citation>
    <scope>NUCLEOTIDE SEQUENCE [LARGE SCALE GENOMIC DNA]</scope>
    <source>
        <strain evidence="1 2">R89-1</strain>
    </source>
</reference>
<protein>
    <submittedName>
        <fullName evidence="1">Uncharacterized protein</fullName>
    </submittedName>
</protein>
<evidence type="ECO:0000313" key="1">
    <source>
        <dbReference type="EMBL" id="KXG86974.1"/>
    </source>
</evidence>
<evidence type="ECO:0000313" key="2">
    <source>
        <dbReference type="Proteomes" id="UP000070498"/>
    </source>
</evidence>
<sequence>MTHYAADKSVLAEIVTLRDALPTWIVSTVELVELAENAERAARAVNPETADRSRQLIVEVAEWQQKLTNWQQEELSPRLLAELRILKATLDASMDEANAAAAELMLFI</sequence>
<dbReference type="Proteomes" id="UP000070498">
    <property type="component" value="Unassembled WGS sequence"/>
</dbReference>
<gene>
    <name evidence="1" type="ORF">ATO67_21545</name>
</gene>
<keyword evidence="2" id="KW-1185">Reference proteome</keyword>
<comment type="caution">
    <text evidence="1">The sequence shown here is derived from an EMBL/GenBank/DDBJ whole genome shotgun (WGS) entry which is preliminary data.</text>
</comment>
<organism evidence="1 2">
    <name type="scientific">Agrobacterium bohemicum</name>
    <dbReference type="NCBI Taxonomy" id="2052828"/>
    <lineage>
        <taxon>Bacteria</taxon>
        <taxon>Pseudomonadati</taxon>
        <taxon>Pseudomonadota</taxon>
        <taxon>Alphaproteobacteria</taxon>
        <taxon>Hyphomicrobiales</taxon>
        <taxon>Rhizobiaceae</taxon>
        <taxon>Rhizobium/Agrobacterium group</taxon>
        <taxon>Agrobacterium</taxon>
    </lineage>
</organism>
<dbReference type="AlphaFoldDB" id="A0A135P6B7"/>
<dbReference type="RefSeq" id="WP_067653827.1">
    <property type="nucleotide sequence ID" value="NZ_KQ961039.1"/>
</dbReference>
<dbReference type="EMBL" id="LNUW01000010">
    <property type="protein sequence ID" value="KXG86974.1"/>
    <property type="molecule type" value="Genomic_DNA"/>
</dbReference>
<proteinExistence type="predicted"/>
<accession>A0A135P6B7</accession>
<dbReference type="OrthoDB" id="7950653at2"/>